<dbReference type="Pfam" id="PF04547">
    <property type="entry name" value="Anoctamin"/>
    <property type="match status" value="1"/>
</dbReference>
<feature type="transmembrane region" description="Helical" evidence="5">
    <location>
        <begin position="793"/>
        <end position="811"/>
    </location>
</feature>
<feature type="transmembrane region" description="Helical" evidence="5">
    <location>
        <begin position="322"/>
        <end position="339"/>
    </location>
</feature>
<name>A0A0M0JGP7_9EUKA</name>
<feature type="transmembrane region" description="Helical" evidence="5">
    <location>
        <begin position="473"/>
        <end position="497"/>
    </location>
</feature>
<dbReference type="OrthoDB" id="296386at2759"/>
<dbReference type="GO" id="GO:0016020">
    <property type="term" value="C:membrane"/>
    <property type="evidence" value="ECO:0007669"/>
    <property type="project" value="UniProtKB-SubCell"/>
</dbReference>
<dbReference type="PANTHER" id="PTHR12308:SF73">
    <property type="entry name" value="ANOCTAMIN"/>
    <property type="match status" value="1"/>
</dbReference>
<dbReference type="PANTHER" id="PTHR12308">
    <property type="entry name" value="ANOCTAMIN"/>
    <property type="match status" value="1"/>
</dbReference>
<feature type="transmembrane region" description="Helical" evidence="5">
    <location>
        <begin position="610"/>
        <end position="633"/>
    </location>
</feature>
<feature type="domain" description="Anoctamin transmembrane" evidence="6">
    <location>
        <begin position="235"/>
        <end position="869"/>
    </location>
</feature>
<keyword evidence="2 5" id="KW-0812">Transmembrane</keyword>
<dbReference type="InterPro" id="IPR049452">
    <property type="entry name" value="Anoctamin_TM"/>
</dbReference>
<accession>A0A0M0JGP7</accession>
<sequence length="945" mass="105238">MDYDADDHKAEHVLRQALQLPDSDEAADGSGHGRCSSAAWLASELRRRVLAAGLGCKVLKLLPEADAAAEQAGELEICSDHRCILLCVGSIKTIFHAKPPPPPPLGKQRTPAQLRAHRERLRQAERFPRLEQEAEHRKLRLRNLKGVFTKYRIASATVFPAFQSATRQRLLQAVLEAPMAEGGAGVNLSKLKLCGRMLELVHVHDDDEVSGIRDRFLVQSCAGVLPLRSSTLLAIHSYSGAQLTLYFAWVSMYTRMLWLPALVGLALFLSDRFFYDSRLQANVTANFTANFTANVTANVTGVENGQGVHAAHEQAIDRFNRAMLMAGFGLFIIVWGALFEELWKRRAAILATEWGEASSASGQPSAINSRFKALGVREGFYTEEQLFVTLDQQTDAEWKRDQLWQERARRSARVEGAAVSPAIMDESAAAPPYSTLDTAVATLAIDTTAASSAHPRDQYFPLRMRRRRQMRSYVTLALMGLACIVCIFLMQFFSALLQEHSDRVGGQGSLIYSVANALMIMIFNTLWRTIALWLTTLENYRLEFNFGTHLTIKLFTFQCINCYFQPIYICFLKPFGIRLFGIELHRCYTESARPEWADENVRQCSEELRALLLSILLVNIAIGQLTEVLTVALKNKGLKDDVLARLCCCCQRKKRADRTNPSDGPLDLEELARCARKRKREMGRVNTNTGSVTLEPEEQLRQDELSKMLDVIAEYERAPPKSEEGGLGATFYEYNELVIQYGYVLMFSIVLPIAPLLALVNNLVEVRADAFKLLFVARRIPAQAAKDIGPWRVAIKALSYAAILVNLLYLMVTTDFFEQLAVHLPRLRPELAQWVCVLVAVKVLILARVLIDICVPDVPDQVKVSVARERYLASRAAKELAAEAEGPGATSSAGCKPTVPEIIRAAPPLPTAIRIRYDAASASRVFVAEPEMPVGRTQDPGTTSL</sequence>
<evidence type="ECO:0000256" key="3">
    <source>
        <dbReference type="ARBA" id="ARBA00022989"/>
    </source>
</evidence>
<protein>
    <submittedName>
        <fullName evidence="7">Anoctamin-like protein</fullName>
    </submittedName>
</protein>
<feature type="transmembrane region" description="Helical" evidence="5">
    <location>
        <begin position="509"/>
        <end position="527"/>
    </location>
</feature>
<evidence type="ECO:0000259" key="6">
    <source>
        <dbReference type="Pfam" id="PF04547"/>
    </source>
</evidence>
<organism evidence="7 8">
    <name type="scientific">Chrysochromulina tobinii</name>
    <dbReference type="NCBI Taxonomy" id="1460289"/>
    <lineage>
        <taxon>Eukaryota</taxon>
        <taxon>Haptista</taxon>
        <taxon>Haptophyta</taxon>
        <taxon>Prymnesiophyceae</taxon>
        <taxon>Prymnesiales</taxon>
        <taxon>Chrysochromulinaceae</taxon>
        <taxon>Chrysochromulina</taxon>
    </lineage>
</organism>
<comment type="caution">
    <text evidence="7">The sequence shown here is derived from an EMBL/GenBank/DDBJ whole genome shotgun (WGS) entry which is preliminary data.</text>
</comment>
<proteinExistence type="predicted"/>
<dbReference type="GO" id="GO:0005254">
    <property type="term" value="F:chloride channel activity"/>
    <property type="evidence" value="ECO:0007669"/>
    <property type="project" value="TreeGrafter"/>
</dbReference>
<comment type="subcellular location">
    <subcellularLocation>
        <location evidence="1">Membrane</location>
        <topology evidence="1">Multi-pass membrane protein</topology>
    </subcellularLocation>
</comment>
<evidence type="ECO:0000313" key="7">
    <source>
        <dbReference type="EMBL" id="KOO25759.1"/>
    </source>
</evidence>
<reference evidence="8" key="1">
    <citation type="journal article" date="2015" name="PLoS Genet.">
        <title>Genome Sequence and Transcriptome Analyses of Chrysochromulina tobin: Metabolic Tools for Enhanced Algal Fitness in the Prominent Order Prymnesiales (Haptophyceae).</title>
        <authorList>
            <person name="Hovde B.T."/>
            <person name="Deodato C.R."/>
            <person name="Hunsperger H.M."/>
            <person name="Ryken S.A."/>
            <person name="Yost W."/>
            <person name="Jha R.K."/>
            <person name="Patterson J."/>
            <person name="Monnat R.J. Jr."/>
            <person name="Barlow S.B."/>
            <person name="Starkenburg S.R."/>
            <person name="Cattolico R.A."/>
        </authorList>
    </citation>
    <scope>NUCLEOTIDE SEQUENCE</scope>
    <source>
        <strain evidence="8">CCMP291</strain>
    </source>
</reference>
<evidence type="ECO:0000256" key="4">
    <source>
        <dbReference type="ARBA" id="ARBA00023136"/>
    </source>
</evidence>
<feature type="transmembrane region" description="Helical" evidence="5">
    <location>
        <begin position="741"/>
        <end position="764"/>
    </location>
</feature>
<dbReference type="InterPro" id="IPR007632">
    <property type="entry name" value="Anoctamin"/>
</dbReference>
<feature type="transmembrane region" description="Helical" evidence="5">
    <location>
        <begin position="246"/>
        <end position="269"/>
    </location>
</feature>
<evidence type="ECO:0000256" key="1">
    <source>
        <dbReference type="ARBA" id="ARBA00004141"/>
    </source>
</evidence>
<gene>
    <name evidence="7" type="ORF">Ctob_010998</name>
</gene>
<keyword evidence="8" id="KW-1185">Reference proteome</keyword>
<dbReference type="EMBL" id="JWZX01002933">
    <property type="protein sequence ID" value="KOO25759.1"/>
    <property type="molecule type" value="Genomic_DNA"/>
</dbReference>
<keyword evidence="4 5" id="KW-0472">Membrane</keyword>
<dbReference type="Proteomes" id="UP000037460">
    <property type="component" value="Unassembled WGS sequence"/>
</dbReference>
<dbReference type="AlphaFoldDB" id="A0A0M0JGP7"/>
<evidence type="ECO:0000256" key="2">
    <source>
        <dbReference type="ARBA" id="ARBA00022692"/>
    </source>
</evidence>
<evidence type="ECO:0000256" key="5">
    <source>
        <dbReference type="SAM" id="Phobius"/>
    </source>
</evidence>
<keyword evidence="3 5" id="KW-1133">Transmembrane helix</keyword>
<evidence type="ECO:0000313" key="8">
    <source>
        <dbReference type="Proteomes" id="UP000037460"/>
    </source>
</evidence>